<accession>A0A8K0IVE8</accession>
<organism evidence="4 5">
    <name type="scientific">Cocos nucifera</name>
    <name type="common">Coconut palm</name>
    <dbReference type="NCBI Taxonomy" id="13894"/>
    <lineage>
        <taxon>Eukaryota</taxon>
        <taxon>Viridiplantae</taxon>
        <taxon>Streptophyta</taxon>
        <taxon>Embryophyta</taxon>
        <taxon>Tracheophyta</taxon>
        <taxon>Spermatophyta</taxon>
        <taxon>Magnoliopsida</taxon>
        <taxon>Liliopsida</taxon>
        <taxon>Arecaceae</taxon>
        <taxon>Arecoideae</taxon>
        <taxon>Cocoseae</taxon>
        <taxon>Attaleinae</taxon>
        <taxon>Cocos</taxon>
    </lineage>
</organism>
<dbReference type="NCBIfam" id="TIGR00756">
    <property type="entry name" value="PPR"/>
    <property type="match status" value="5"/>
</dbReference>
<dbReference type="InterPro" id="IPR002885">
    <property type="entry name" value="PPR_rpt"/>
</dbReference>
<feature type="repeat" description="PPR" evidence="3">
    <location>
        <begin position="175"/>
        <end position="209"/>
    </location>
</feature>
<dbReference type="EMBL" id="CM017885">
    <property type="protein sequence ID" value="KAG1368386.1"/>
    <property type="molecule type" value="Genomic_DNA"/>
</dbReference>
<dbReference type="AlphaFoldDB" id="A0A8K0IVE8"/>
<dbReference type="PANTHER" id="PTHR47936">
    <property type="entry name" value="PPR_LONG DOMAIN-CONTAINING PROTEIN"/>
    <property type="match status" value="1"/>
</dbReference>
<gene>
    <name evidence="4" type="ORF">COCNU_14G008540</name>
</gene>
<reference evidence="4" key="1">
    <citation type="journal article" date="2017" name="Gigascience">
        <title>The genome draft of coconut (Cocos nucifera).</title>
        <authorList>
            <person name="Xiao Y."/>
            <person name="Xu P."/>
            <person name="Fan H."/>
            <person name="Baudouin L."/>
            <person name="Xia W."/>
            <person name="Bocs S."/>
            <person name="Xu J."/>
            <person name="Li Q."/>
            <person name="Guo A."/>
            <person name="Zhou L."/>
            <person name="Li J."/>
            <person name="Wu Y."/>
            <person name="Ma Z."/>
            <person name="Armero A."/>
            <person name="Issali A.E."/>
            <person name="Liu N."/>
            <person name="Peng M."/>
            <person name="Yang Y."/>
        </authorList>
    </citation>
    <scope>NUCLEOTIDE SEQUENCE</scope>
    <source>
        <tissue evidence="4">Spear leaf of Hainan Tall coconut</tissue>
    </source>
</reference>
<dbReference type="PROSITE" id="PS51375">
    <property type="entry name" value="PPR"/>
    <property type="match status" value="4"/>
</dbReference>
<dbReference type="InterPro" id="IPR011990">
    <property type="entry name" value="TPR-like_helical_dom_sf"/>
</dbReference>
<sequence>MSSRLLRVPECLSRLFSSSGNHNLDPNPNAYPKRLKTTINYLCRERNPDKLVAAFKKSSESYRFRCKHRIYEIVVRRLAAASRPDAVEAILEEQKRYTADIAREGFAVRLITLYGKAGMPANATASFHQLPALGCPRSVMSFNALLSACADAGDSDRMAAAFREIPAADPSIVPNLFSYNILIRALCEKGDLDAAFDVLSLMEKNEIAPDLISFNTLLNGFYSNKRFSDAKKIWTLMGEKNIEPDTKSFNAKLRALVSEGKTSEAVELVDEMRRVGPKPDTFSFNALIKGYCQDGNLEEAKRLYLDLTKNDCAPNRWTFETLIPALCEAGDLDLALKCCNDSMSRRCVVDASVLQDVVDGLVKLSRAEEAKKLVELGRRNYYSRKDLRMPLSS</sequence>
<evidence type="ECO:0000313" key="5">
    <source>
        <dbReference type="Proteomes" id="UP000797356"/>
    </source>
</evidence>
<evidence type="ECO:0000313" key="4">
    <source>
        <dbReference type="EMBL" id="KAG1368386.1"/>
    </source>
</evidence>
<reference evidence="4" key="2">
    <citation type="submission" date="2019-07" db="EMBL/GenBank/DDBJ databases">
        <authorList>
            <person name="Yang Y."/>
            <person name="Bocs S."/>
            <person name="Baudouin L."/>
        </authorList>
    </citation>
    <scope>NUCLEOTIDE SEQUENCE</scope>
    <source>
        <tissue evidence="4">Spear leaf of Hainan Tall coconut</tissue>
    </source>
</reference>
<feature type="repeat" description="PPR" evidence="3">
    <location>
        <begin position="245"/>
        <end position="279"/>
    </location>
</feature>
<keyword evidence="2" id="KW-0677">Repeat</keyword>
<feature type="repeat" description="PPR" evidence="3">
    <location>
        <begin position="210"/>
        <end position="244"/>
    </location>
</feature>
<evidence type="ECO:0000256" key="1">
    <source>
        <dbReference type="ARBA" id="ARBA00007626"/>
    </source>
</evidence>
<dbReference type="GO" id="GO:0010019">
    <property type="term" value="P:chloroplast-nucleus signaling pathway"/>
    <property type="evidence" value="ECO:0007669"/>
    <property type="project" value="TreeGrafter"/>
</dbReference>
<dbReference type="Proteomes" id="UP000797356">
    <property type="component" value="Chromosome 14"/>
</dbReference>
<proteinExistence type="inferred from homology"/>
<comment type="caution">
    <text evidence="4">The sequence shown here is derived from an EMBL/GenBank/DDBJ whole genome shotgun (WGS) entry which is preliminary data.</text>
</comment>
<dbReference type="GO" id="GO:0009507">
    <property type="term" value="C:chloroplast"/>
    <property type="evidence" value="ECO:0007669"/>
    <property type="project" value="TreeGrafter"/>
</dbReference>
<dbReference type="OrthoDB" id="185373at2759"/>
<protein>
    <submittedName>
        <fullName evidence="4">Pentatricopeptide repeat-containing protein, mitochondrial</fullName>
    </submittedName>
</protein>
<evidence type="ECO:0000256" key="3">
    <source>
        <dbReference type="PROSITE-ProRule" id="PRU00708"/>
    </source>
</evidence>
<dbReference type="Pfam" id="PF01535">
    <property type="entry name" value="PPR"/>
    <property type="match status" value="2"/>
</dbReference>
<dbReference type="Gene3D" id="1.25.40.10">
    <property type="entry name" value="Tetratricopeptide repeat domain"/>
    <property type="match status" value="4"/>
</dbReference>
<comment type="similarity">
    <text evidence="1">Belongs to the PPR family. P subfamily.</text>
</comment>
<evidence type="ECO:0000256" key="2">
    <source>
        <dbReference type="ARBA" id="ARBA00022737"/>
    </source>
</evidence>
<dbReference type="GO" id="GO:0031930">
    <property type="term" value="P:mitochondria-nucleus signaling pathway"/>
    <property type="evidence" value="ECO:0007669"/>
    <property type="project" value="TreeGrafter"/>
</dbReference>
<keyword evidence="5" id="KW-1185">Reference proteome</keyword>
<dbReference type="PANTHER" id="PTHR47936:SF5">
    <property type="entry name" value="PENTACOTRIPEPTIDE-REPEAT REGION OF PRORP DOMAIN-CONTAINING PROTEIN"/>
    <property type="match status" value="1"/>
</dbReference>
<feature type="repeat" description="PPR" evidence="3">
    <location>
        <begin position="280"/>
        <end position="314"/>
    </location>
</feature>
<name>A0A8K0IVE8_COCNU</name>
<dbReference type="Pfam" id="PF13041">
    <property type="entry name" value="PPR_2"/>
    <property type="match status" value="2"/>
</dbReference>